<evidence type="ECO:0000259" key="2">
    <source>
        <dbReference type="Pfam" id="PF00534"/>
    </source>
</evidence>
<feature type="domain" description="Glycosyl transferase family 1" evidence="2">
    <location>
        <begin position="193"/>
        <end position="341"/>
    </location>
</feature>
<evidence type="ECO:0000313" key="4">
    <source>
        <dbReference type="EMBL" id="OYD14433.1"/>
    </source>
</evidence>
<dbReference type="Pfam" id="PF13439">
    <property type="entry name" value="Glyco_transf_4"/>
    <property type="match status" value="1"/>
</dbReference>
<dbReference type="FunFam" id="3.40.50.2000:FF:000119">
    <property type="entry name" value="Glycosyl transferase group 1"/>
    <property type="match status" value="1"/>
</dbReference>
<dbReference type="GO" id="GO:0009103">
    <property type="term" value="P:lipopolysaccharide biosynthetic process"/>
    <property type="evidence" value="ECO:0007669"/>
    <property type="project" value="TreeGrafter"/>
</dbReference>
<evidence type="ECO:0000259" key="3">
    <source>
        <dbReference type="Pfam" id="PF13439"/>
    </source>
</evidence>
<dbReference type="CDD" id="cd03809">
    <property type="entry name" value="GT4_MtfB-like"/>
    <property type="match status" value="1"/>
</dbReference>
<accession>A0A235BPK6</accession>
<sequence length="372" mass="42027">MKIGVDAGTLRHTLTGIGWYLWQVLQELAKTADKDSIYLYAPRSLTICPHGKNIHLRTGRSYLPGSFWLQIQGRAVVRQDSLDCFWGPAHILPLDLPSSVRTVITVHDLVWLLYPETMARYNVFVHKFFFERSVCRANAIIADSEQTKRDLVTKLGVQESRVTVIHGGVEDMFRPIPSELVHSRLQGIGITGDYILSVGTLEPRKNYPLLFRAFAQLRKGLTLVVVGQKGWKYRNILQEIDRLGLQDRLRLLQYVPTEDLVTLYNGARFLVMPSIYEGFGLPILQAMACGTPVLASNCSSLPEVGGNTVVYFNPMSVESLTVKMSNLLTNESLRAEMRKKGLLRARQFTWQRTAKKTLTLLRDRPCPQGSPI</sequence>
<reference evidence="4 5" key="1">
    <citation type="submission" date="2017-07" db="EMBL/GenBank/DDBJ databases">
        <title>Recovery of genomes from metagenomes via a dereplication, aggregation, and scoring strategy.</title>
        <authorList>
            <person name="Sieber C.M."/>
            <person name="Probst A.J."/>
            <person name="Sharrar A."/>
            <person name="Thomas B.C."/>
            <person name="Hess M."/>
            <person name="Tringe S.G."/>
            <person name="Banfield J.F."/>
        </authorList>
    </citation>
    <scope>NUCLEOTIDE SEQUENCE [LARGE SCALE GENOMIC DNA]</scope>
    <source>
        <strain evidence="4">JGI_Cruoil_03_51_56</strain>
    </source>
</reference>
<dbReference type="PANTHER" id="PTHR46401">
    <property type="entry name" value="GLYCOSYLTRANSFERASE WBBK-RELATED"/>
    <property type="match status" value="1"/>
</dbReference>
<keyword evidence="1" id="KW-0808">Transferase</keyword>
<gene>
    <name evidence="4" type="ORF">CH330_08700</name>
</gene>
<feature type="domain" description="Glycosyltransferase subfamily 4-like N-terminal" evidence="3">
    <location>
        <begin position="16"/>
        <end position="170"/>
    </location>
</feature>
<evidence type="ECO:0000256" key="1">
    <source>
        <dbReference type="ARBA" id="ARBA00022679"/>
    </source>
</evidence>
<comment type="caution">
    <text evidence="4">The sequence shown here is derived from an EMBL/GenBank/DDBJ whole genome shotgun (WGS) entry which is preliminary data.</text>
</comment>
<dbReference type="Proteomes" id="UP000215559">
    <property type="component" value="Unassembled WGS sequence"/>
</dbReference>
<dbReference type="Gene3D" id="3.40.50.2000">
    <property type="entry name" value="Glycogen Phosphorylase B"/>
    <property type="match status" value="2"/>
</dbReference>
<organism evidence="4 5">
    <name type="scientific">candidate division WOR-3 bacterium JGI_Cruoil_03_51_56</name>
    <dbReference type="NCBI Taxonomy" id="1973747"/>
    <lineage>
        <taxon>Bacteria</taxon>
        <taxon>Bacteria division WOR-3</taxon>
    </lineage>
</organism>
<protein>
    <recommendedName>
        <fullName evidence="6">Glycosyl transferase family 1 domain-containing protein</fullName>
    </recommendedName>
</protein>
<dbReference type="SUPFAM" id="SSF53756">
    <property type="entry name" value="UDP-Glycosyltransferase/glycogen phosphorylase"/>
    <property type="match status" value="1"/>
</dbReference>
<dbReference type="AlphaFoldDB" id="A0A235BPK6"/>
<dbReference type="Pfam" id="PF00534">
    <property type="entry name" value="Glycos_transf_1"/>
    <property type="match status" value="1"/>
</dbReference>
<proteinExistence type="predicted"/>
<name>A0A235BPK6_UNCW3</name>
<dbReference type="PANTHER" id="PTHR46401:SF2">
    <property type="entry name" value="GLYCOSYLTRANSFERASE WBBK-RELATED"/>
    <property type="match status" value="1"/>
</dbReference>
<dbReference type="GO" id="GO:0016757">
    <property type="term" value="F:glycosyltransferase activity"/>
    <property type="evidence" value="ECO:0007669"/>
    <property type="project" value="InterPro"/>
</dbReference>
<dbReference type="EMBL" id="NOZP01000159">
    <property type="protein sequence ID" value="OYD14433.1"/>
    <property type="molecule type" value="Genomic_DNA"/>
</dbReference>
<dbReference type="InterPro" id="IPR028098">
    <property type="entry name" value="Glyco_trans_4-like_N"/>
</dbReference>
<dbReference type="InterPro" id="IPR001296">
    <property type="entry name" value="Glyco_trans_1"/>
</dbReference>
<evidence type="ECO:0000313" key="5">
    <source>
        <dbReference type="Proteomes" id="UP000215559"/>
    </source>
</evidence>
<evidence type="ECO:0008006" key="6">
    <source>
        <dbReference type="Google" id="ProtNLM"/>
    </source>
</evidence>